<accession>A0ABX6T8A0</accession>
<gene>
    <name evidence="4" type="ORF">H9L14_11410</name>
</gene>
<feature type="domain" description="Bacterial transcriptional activator" evidence="3">
    <location>
        <begin position="47"/>
        <end position="186"/>
    </location>
</feature>
<evidence type="ECO:0000256" key="2">
    <source>
        <dbReference type="SAM" id="Phobius"/>
    </source>
</evidence>
<feature type="region of interest" description="Disordered" evidence="1">
    <location>
        <begin position="421"/>
        <end position="479"/>
    </location>
</feature>
<keyword evidence="2" id="KW-1133">Transmembrane helix</keyword>
<feature type="transmembrane region" description="Helical" evidence="2">
    <location>
        <begin position="220"/>
        <end position="239"/>
    </location>
</feature>
<reference evidence="4 5" key="1">
    <citation type="submission" date="2020-08" db="EMBL/GenBank/DDBJ databases">
        <title>Genome sequence of Sphingomonas sediminicola KACC 15039T.</title>
        <authorList>
            <person name="Hyun D.-W."/>
            <person name="Bae J.-W."/>
        </authorList>
    </citation>
    <scope>NUCLEOTIDE SEQUENCE [LARGE SCALE GENOMIC DNA]</scope>
    <source>
        <strain evidence="4 5">KACC 15039</strain>
    </source>
</reference>
<evidence type="ECO:0000256" key="1">
    <source>
        <dbReference type="SAM" id="MobiDB-lite"/>
    </source>
</evidence>
<evidence type="ECO:0000313" key="5">
    <source>
        <dbReference type="Proteomes" id="UP000516105"/>
    </source>
</evidence>
<keyword evidence="2" id="KW-0472">Membrane</keyword>
<dbReference type="Gene3D" id="1.25.40.10">
    <property type="entry name" value="Tetratricopeptide repeat domain"/>
    <property type="match status" value="1"/>
</dbReference>
<sequence>MERPGEAQAKASLRQTIFELQHFGDEDRPILSVGRDELAIRRDNLVTDIELVRLAAGDGDWTRLMALLDGAEPGLLTDLDGLDPEFDDWLRKIRALEPERSFSAAVSAVDRCRAEAGPRAAIELVTALLRFDPANEGATRSALQLDHELGDNAALYRHFHSLKERLAVDFDAAPSNETVELFERLSNERASVIPDGSRLETGPSTVGTVTPIAPRRARPIMSVLTVLVLAAAALAALIWSKPRQASTDYPVIIAVMPFDQKPRQDSFLAADYGSRLEGPDQGKGFRVLGRATTEAMAQQRISPRQFLDRFGVTHLLEGMVLRSGDNVQISVSLTRTSDGIAVWQDTFRGRMKEPFALQDAIANGIEGKLRARLAPDGGRRAEQIATTPEVYAMYSEARQLIGSRERANFQRRRHFFGRRLRPIPTMRPPGRCSEELLSSTGGSPSWMQMRARRASGRSEGARHGTELRARPRDISADPG</sequence>
<protein>
    <recommendedName>
        <fullName evidence="3">Bacterial transcriptional activator domain-containing protein</fullName>
    </recommendedName>
</protein>
<dbReference type="InterPro" id="IPR005158">
    <property type="entry name" value="BTAD"/>
</dbReference>
<feature type="compositionally biased region" description="Polar residues" evidence="1">
    <location>
        <begin position="436"/>
        <end position="446"/>
    </location>
</feature>
<proteinExistence type="predicted"/>
<dbReference type="EMBL" id="CP060782">
    <property type="protein sequence ID" value="QNP45240.1"/>
    <property type="molecule type" value="Genomic_DNA"/>
</dbReference>
<feature type="compositionally biased region" description="Basic and acidic residues" evidence="1">
    <location>
        <begin position="459"/>
        <end position="479"/>
    </location>
</feature>
<dbReference type="Proteomes" id="UP000516105">
    <property type="component" value="Chromosome"/>
</dbReference>
<name>A0ABX6T8A0_9SPHN</name>
<evidence type="ECO:0000259" key="3">
    <source>
        <dbReference type="SMART" id="SM01043"/>
    </source>
</evidence>
<organism evidence="4 5">
    <name type="scientific">Sphingomonas sediminicola</name>
    <dbReference type="NCBI Taxonomy" id="386874"/>
    <lineage>
        <taxon>Bacteria</taxon>
        <taxon>Pseudomonadati</taxon>
        <taxon>Pseudomonadota</taxon>
        <taxon>Alphaproteobacteria</taxon>
        <taxon>Sphingomonadales</taxon>
        <taxon>Sphingomonadaceae</taxon>
        <taxon>Sphingomonas</taxon>
    </lineage>
</organism>
<dbReference type="InterPro" id="IPR011990">
    <property type="entry name" value="TPR-like_helical_dom_sf"/>
</dbReference>
<dbReference type="RefSeq" id="WP_187708196.1">
    <property type="nucleotide sequence ID" value="NZ_CP060782.1"/>
</dbReference>
<evidence type="ECO:0000313" key="4">
    <source>
        <dbReference type="EMBL" id="QNP45240.1"/>
    </source>
</evidence>
<keyword evidence="2" id="KW-0812">Transmembrane</keyword>
<dbReference type="SMART" id="SM01043">
    <property type="entry name" value="BTAD"/>
    <property type="match status" value="1"/>
</dbReference>
<keyword evidence="5" id="KW-1185">Reference proteome</keyword>